<evidence type="ECO:0000256" key="2">
    <source>
        <dbReference type="ARBA" id="ARBA00022801"/>
    </source>
</evidence>
<protein>
    <recommendedName>
        <fullName evidence="4">Purple acid phosphatase</fullName>
        <ecNumber evidence="4">3.1.3.2</ecNumber>
    </recommendedName>
</protein>
<dbReference type="InterPro" id="IPR008963">
    <property type="entry name" value="Purple_acid_Pase-like_N"/>
</dbReference>
<comment type="similarity">
    <text evidence="4">Belongs to the metallophosphoesterase superfamily. Purple acid phosphatase family.</text>
</comment>
<proteinExistence type="inferred from homology"/>
<dbReference type="InterPro" id="IPR041792">
    <property type="entry name" value="MPP_PAP"/>
</dbReference>
<evidence type="ECO:0000259" key="6">
    <source>
        <dbReference type="Pfam" id="PF14008"/>
    </source>
</evidence>
<dbReference type="SUPFAM" id="SSF56300">
    <property type="entry name" value="Metallo-dependent phosphatases"/>
    <property type="match status" value="1"/>
</dbReference>
<organism evidence="8">
    <name type="scientific">Ditylum brightwellii</name>
    <dbReference type="NCBI Taxonomy" id="49249"/>
    <lineage>
        <taxon>Eukaryota</taxon>
        <taxon>Sar</taxon>
        <taxon>Stramenopiles</taxon>
        <taxon>Ochrophyta</taxon>
        <taxon>Bacillariophyta</taxon>
        <taxon>Mediophyceae</taxon>
        <taxon>Lithodesmiophycidae</taxon>
        <taxon>Lithodesmiales</taxon>
        <taxon>Lithodesmiaceae</taxon>
        <taxon>Ditylum</taxon>
    </lineage>
</organism>
<feature type="signal peptide" evidence="4">
    <location>
        <begin position="1"/>
        <end position="23"/>
    </location>
</feature>
<dbReference type="CDD" id="cd00839">
    <property type="entry name" value="MPP_PAPs"/>
    <property type="match status" value="1"/>
</dbReference>
<dbReference type="GO" id="GO:0003993">
    <property type="term" value="F:acid phosphatase activity"/>
    <property type="evidence" value="ECO:0007669"/>
    <property type="project" value="UniProtKB-EC"/>
</dbReference>
<feature type="chain" id="PRO_5031611411" description="Purple acid phosphatase" evidence="4">
    <location>
        <begin position="24"/>
        <end position="532"/>
    </location>
</feature>
<dbReference type="InterPro" id="IPR004843">
    <property type="entry name" value="Calcineurin-like_PHP"/>
</dbReference>
<accession>A0A7S2E828</accession>
<name>A0A7S2E828_9STRA</name>
<dbReference type="PANTHER" id="PTHR22953:SF153">
    <property type="entry name" value="PURPLE ACID PHOSPHATASE"/>
    <property type="match status" value="1"/>
</dbReference>
<dbReference type="InterPro" id="IPR015914">
    <property type="entry name" value="PAPs_N"/>
</dbReference>
<keyword evidence="3" id="KW-0325">Glycoprotein</keyword>
<reference evidence="8" key="1">
    <citation type="submission" date="2021-01" db="EMBL/GenBank/DDBJ databases">
        <authorList>
            <person name="Corre E."/>
            <person name="Pelletier E."/>
            <person name="Niang G."/>
            <person name="Scheremetjew M."/>
            <person name="Finn R."/>
            <person name="Kale V."/>
            <person name="Holt S."/>
            <person name="Cochrane G."/>
            <person name="Meng A."/>
            <person name="Brown T."/>
            <person name="Cohen L."/>
        </authorList>
    </citation>
    <scope>NUCLEOTIDE SEQUENCE</scope>
    <source>
        <strain evidence="8">Pop2</strain>
    </source>
</reference>
<gene>
    <name evidence="8" type="ORF">DBRI1063_LOCUS6197</name>
</gene>
<feature type="domain" description="Purple acid phosphatase C-terminal" evidence="6">
    <location>
        <begin position="444"/>
        <end position="495"/>
    </location>
</feature>
<dbReference type="InterPro" id="IPR039331">
    <property type="entry name" value="PAPs-like"/>
</dbReference>
<evidence type="ECO:0000259" key="7">
    <source>
        <dbReference type="Pfam" id="PF16656"/>
    </source>
</evidence>
<dbReference type="GO" id="GO:0046872">
    <property type="term" value="F:metal ion binding"/>
    <property type="evidence" value="ECO:0007669"/>
    <property type="project" value="InterPro"/>
</dbReference>
<keyword evidence="2 4" id="KW-0378">Hydrolase</keyword>
<evidence type="ECO:0000256" key="3">
    <source>
        <dbReference type="ARBA" id="ARBA00023180"/>
    </source>
</evidence>
<dbReference type="Pfam" id="PF14008">
    <property type="entry name" value="Metallophos_C"/>
    <property type="match status" value="1"/>
</dbReference>
<evidence type="ECO:0000256" key="1">
    <source>
        <dbReference type="ARBA" id="ARBA00022729"/>
    </source>
</evidence>
<evidence type="ECO:0000313" key="8">
    <source>
        <dbReference type="EMBL" id="CAD9320887.1"/>
    </source>
</evidence>
<dbReference type="EC" id="3.1.3.2" evidence="4"/>
<evidence type="ECO:0000259" key="5">
    <source>
        <dbReference type="Pfam" id="PF00149"/>
    </source>
</evidence>
<keyword evidence="1 4" id="KW-0732">Signal</keyword>
<dbReference type="AlphaFoldDB" id="A0A7S2E828"/>
<dbReference type="InterPro" id="IPR025733">
    <property type="entry name" value="PAPs_C"/>
</dbReference>
<comment type="catalytic activity">
    <reaction evidence="4">
        <text>a phosphate monoester + H2O = an alcohol + phosphate</text>
        <dbReference type="Rhea" id="RHEA:15017"/>
        <dbReference type="ChEBI" id="CHEBI:15377"/>
        <dbReference type="ChEBI" id="CHEBI:30879"/>
        <dbReference type="ChEBI" id="CHEBI:43474"/>
        <dbReference type="ChEBI" id="CHEBI:67140"/>
        <dbReference type="EC" id="3.1.3.2"/>
    </reaction>
</comment>
<dbReference type="InterPro" id="IPR029052">
    <property type="entry name" value="Metallo-depent_PP-like"/>
</dbReference>
<evidence type="ECO:0000256" key="4">
    <source>
        <dbReference type="RuleBase" id="RU361203"/>
    </source>
</evidence>
<dbReference type="Gene3D" id="3.60.21.10">
    <property type="match status" value="1"/>
</dbReference>
<sequence>MTMFHNLFTFLFTLSLQTQITNASFHHHKRRLAKNNNGDPKHGNYCTLTRHWHLSVGDDPSTSMIVSFSSHPKCAKPSAPVGAVLIGKEPNKADFVILEQNDARMYNATYPNKKKGSLYTSDYYHHVTVDGLDPNTRYYYRCVTVPSVLVDNIANEEMEDAERGLRQQHWDMTSTIAADLAERRRRYLKGGEDNDGAPSFVTAPAPGNDSRVKFVIMGDLGERTHSYETVAYLDAHREGINAILLVGDIAYTQNDHDIWDKWFDMLDATSFASEIPLQIATGNHDIEQDVETLDIFVAFENRFLMPQVQPAIIETMKGPIDKSLVDYPLPYDFGNAYYAFTYGPARHIVLSSYSNMDPGSKQYTWLVDQLNEVDRSVTPWLFVSLHCPIYNSFRLHRREPQLLHAKRFLEPLFVSHHVNIVFAGHVHAYMRTKPVIYDEVNDAGPIYVIVGNGGRQANAPYHRDEAEDWVLLRDHAEFGYGVLDIINSTHAFWEWEQTGFNAPEEAGKLGRYEPIEGQSDRGYVQNQFFLKK</sequence>
<feature type="domain" description="Calcineurin-like phosphoesterase" evidence="5">
    <location>
        <begin position="213"/>
        <end position="429"/>
    </location>
</feature>
<dbReference type="Pfam" id="PF00149">
    <property type="entry name" value="Metallophos"/>
    <property type="match status" value="1"/>
</dbReference>
<dbReference type="EMBL" id="HBGN01009673">
    <property type="protein sequence ID" value="CAD9320887.1"/>
    <property type="molecule type" value="Transcribed_RNA"/>
</dbReference>
<dbReference type="PANTHER" id="PTHR22953">
    <property type="entry name" value="ACID PHOSPHATASE RELATED"/>
    <property type="match status" value="1"/>
</dbReference>
<feature type="domain" description="Purple acid phosphatase N-terminal" evidence="7">
    <location>
        <begin position="51"/>
        <end position="144"/>
    </location>
</feature>
<dbReference type="Gene3D" id="2.60.40.380">
    <property type="entry name" value="Purple acid phosphatase-like, N-terminal"/>
    <property type="match status" value="1"/>
</dbReference>
<dbReference type="Pfam" id="PF16656">
    <property type="entry name" value="Pur_ac_phosph_N"/>
    <property type="match status" value="1"/>
</dbReference>
<dbReference type="SUPFAM" id="SSF49363">
    <property type="entry name" value="Purple acid phosphatase, N-terminal domain"/>
    <property type="match status" value="1"/>
</dbReference>